<name>A0ABS8UQV4_DATST</name>
<evidence type="ECO:0000313" key="3">
    <source>
        <dbReference type="Proteomes" id="UP000823775"/>
    </source>
</evidence>
<comment type="caution">
    <text evidence="2">The sequence shown here is derived from an EMBL/GenBank/DDBJ whole genome shotgun (WGS) entry which is preliminary data.</text>
</comment>
<dbReference type="Proteomes" id="UP000823775">
    <property type="component" value="Unassembled WGS sequence"/>
</dbReference>
<evidence type="ECO:0000256" key="1">
    <source>
        <dbReference type="SAM" id="MobiDB-lite"/>
    </source>
</evidence>
<organism evidence="2 3">
    <name type="scientific">Datura stramonium</name>
    <name type="common">Jimsonweed</name>
    <name type="synonym">Common thornapple</name>
    <dbReference type="NCBI Taxonomy" id="4076"/>
    <lineage>
        <taxon>Eukaryota</taxon>
        <taxon>Viridiplantae</taxon>
        <taxon>Streptophyta</taxon>
        <taxon>Embryophyta</taxon>
        <taxon>Tracheophyta</taxon>
        <taxon>Spermatophyta</taxon>
        <taxon>Magnoliopsida</taxon>
        <taxon>eudicotyledons</taxon>
        <taxon>Gunneridae</taxon>
        <taxon>Pentapetalae</taxon>
        <taxon>asterids</taxon>
        <taxon>lamiids</taxon>
        <taxon>Solanales</taxon>
        <taxon>Solanaceae</taxon>
        <taxon>Solanoideae</taxon>
        <taxon>Datureae</taxon>
        <taxon>Datura</taxon>
    </lineage>
</organism>
<accession>A0ABS8UQV4</accession>
<evidence type="ECO:0000313" key="2">
    <source>
        <dbReference type="EMBL" id="MCD9561286.1"/>
    </source>
</evidence>
<reference evidence="2 3" key="1">
    <citation type="journal article" date="2021" name="BMC Genomics">
        <title>Datura genome reveals duplications of psychoactive alkaloid biosynthetic genes and high mutation rate following tissue culture.</title>
        <authorList>
            <person name="Rajewski A."/>
            <person name="Carter-House D."/>
            <person name="Stajich J."/>
            <person name="Litt A."/>
        </authorList>
    </citation>
    <scope>NUCLEOTIDE SEQUENCE [LARGE SCALE GENOMIC DNA]</scope>
    <source>
        <strain evidence="2">AR-01</strain>
    </source>
</reference>
<feature type="compositionally biased region" description="Acidic residues" evidence="1">
    <location>
        <begin position="149"/>
        <end position="159"/>
    </location>
</feature>
<protein>
    <submittedName>
        <fullName evidence="2">Uncharacterized protein</fullName>
    </submittedName>
</protein>
<feature type="compositionally biased region" description="Basic and acidic residues" evidence="1">
    <location>
        <begin position="133"/>
        <end position="142"/>
    </location>
</feature>
<sequence length="159" mass="16982">MGTIPVVVEVDDDEEEGEIDISPTGEVTLVESMTNFEPLGIGDQAPTSGLKTFGGLSSDQEMMEKASMTVIGSCVPDLEVDVSNPTPYRVVTRVDTFHEIRDNDNLDLPLAITEAEAVADAAREALEQALSINKEDGYESEHSVGVSDEVSEDDAPPPS</sequence>
<dbReference type="EMBL" id="JACEIK010002453">
    <property type="protein sequence ID" value="MCD9561286.1"/>
    <property type="molecule type" value="Genomic_DNA"/>
</dbReference>
<keyword evidence="3" id="KW-1185">Reference proteome</keyword>
<feature type="region of interest" description="Disordered" evidence="1">
    <location>
        <begin position="132"/>
        <end position="159"/>
    </location>
</feature>
<gene>
    <name evidence="2" type="ORF">HAX54_020316</name>
</gene>
<proteinExistence type="predicted"/>